<name>A0A8S9Y4N8_APOLU</name>
<feature type="compositionally biased region" description="Polar residues" evidence="4">
    <location>
        <begin position="260"/>
        <end position="275"/>
    </location>
</feature>
<feature type="domain" description="Fibronectin type-III" evidence="6">
    <location>
        <begin position="119"/>
        <end position="225"/>
    </location>
</feature>
<gene>
    <name evidence="7" type="ORF">GE061_010058</name>
</gene>
<evidence type="ECO:0000313" key="8">
    <source>
        <dbReference type="Proteomes" id="UP000466442"/>
    </source>
</evidence>
<keyword evidence="3" id="KW-0393">Immunoglobulin domain</keyword>
<evidence type="ECO:0000313" key="7">
    <source>
        <dbReference type="EMBL" id="KAF6215306.1"/>
    </source>
</evidence>
<dbReference type="InterPro" id="IPR050958">
    <property type="entry name" value="Cell_Adh-Cytoskel_Orgn"/>
</dbReference>
<feature type="region of interest" description="Disordered" evidence="4">
    <location>
        <begin position="1"/>
        <end position="29"/>
    </location>
</feature>
<dbReference type="InterPro" id="IPR003599">
    <property type="entry name" value="Ig_sub"/>
</dbReference>
<evidence type="ECO:0000259" key="6">
    <source>
        <dbReference type="PROSITE" id="PS50853"/>
    </source>
</evidence>
<evidence type="ECO:0008006" key="9">
    <source>
        <dbReference type="Google" id="ProtNLM"/>
    </source>
</evidence>
<reference evidence="7" key="1">
    <citation type="journal article" date="2021" name="Mol. Ecol. Resour.">
        <title>Apolygus lucorum genome provides insights into omnivorousness and mesophyll feeding.</title>
        <authorList>
            <person name="Liu Y."/>
            <person name="Liu H."/>
            <person name="Wang H."/>
            <person name="Huang T."/>
            <person name="Liu B."/>
            <person name="Yang B."/>
            <person name="Yin L."/>
            <person name="Li B."/>
            <person name="Zhang Y."/>
            <person name="Zhang S."/>
            <person name="Jiang F."/>
            <person name="Zhang X."/>
            <person name="Ren Y."/>
            <person name="Wang B."/>
            <person name="Wang S."/>
            <person name="Lu Y."/>
            <person name="Wu K."/>
            <person name="Fan W."/>
            <person name="Wang G."/>
        </authorList>
    </citation>
    <scope>NUCLEOTIDE SEQUENCE</scope>
    <source>
        <strain evidence="7">12Hb</strain>
    </source>
</reference>
<dbReference type="CDD" id="cd00096">
    <property type="entry name" value="Ig"/>
    <property type="match status" value="1"/>
</dbReference>
<keyword evidence="2" id="KW-1015">Disulfide bond</keyword>
<dbReference type="SMART" id="SM00409">
    <property type="entry name" value="IG"/>
    <property type="match status" value="1"/>
</dbReference>
<feature type="domain" description="Ig-like" evidence="5">
    <location>
        <begin position="29"/>
        <end position="117"/>
    </location>
</feature>
<evidence type="ECO:0000256" key="1">
    <source>
        <dbReference type="ARBA" id="ARBA00022737"/>
    </source>
</evidence>
<dbReference type="InterPro" id="IPR036116">
    <property type="entry name" value="FN3_sf"/>
</dbReference>
<dbReference type="GO" id="GO:0030424">
    <property type="term" value="C:axon"/>
    <property type="evidence" value="ECO:0007669"/>
    <property type="project" value="TreeGrafter"/>
</dbReference>
<dbReference type="SUPFAM" id="SSF48726">
    <property type="entry name" value="Immunoglobulin"/>
    <property type="match status" value="1"/>
</dbReference>
<comment type="caution">
    <text evidence="7">The sequence shown here is derived from an EMBL/GenBank/DDBJ whole genome shotgun (WGS) entry which is preliminary data.</text>
</comment>
<dbReference type="InterPro" id="IPR036179">
    <property type="entry name" value="Ig-like_dom_sf"/>
</dbReference>
<protein>
    <recommendedName>
        <fullName evidence="9">Ig-like domain-containing protein</fullName>
    </recommendedName>
</protein>
<evidence type="ECO:0000256" key="2">
    <source>
        <dbReference type="ARBA" id="ARBA00023157"/>
    </source>
</evidence>
<dbReference type="PROSITE" id="PS50835">
    <property type="entry name" value="IG_LIKE"/>
    <property type="match status" value="1"/>
</dbReference>
<dbReference type="GO" id="GO:0043025">
    <property type="term" value="C:neuronal cell body"/>
    <property type="evidence" value="ECO:0007669"/>
    <property type="project" value="TreeGrafter"/>
</dbReference>
<evidence type="ECO:0000256" key="4">
    <source>
        <dbReference type="SAM" id="MobiDB-lite"/>
    </source>
</evidence>
<evidence type="ECO:0000256" key="3">
    <source>
        <dbReference type="ARBA" id="ARBA00023319"/>
    </source>
</evidence>
<dbReference type="GO" id="GO:0050808">
    <property type="term" value="P:synapse organization"/>
    <property type="evidence" value="ECO:0007669"/>
    <property type="project" value="TreeGrafter"/>
</dbReference>
<dbReference type="Pfam" id="PF07679">
    <property type="entry name" value="I-set"/>
    <property type="match status" value="1"/>
</dbReference>
<dbReference type="PROSITE" id="PS50853">
    <property type="entry name" value="FN3"/>
    <property type="match status" value="1"/>
</dbReference>
<dbReference type="InterPro" id="IPR003961">
    <property type="entry name" value="FN3_dom"/>
</dbReference>
<feature type="region of interest" description="Disordered" evidence="4">
    <location>
        <begin position="223"/>
        <end position="286"/>
    </location>
</feature>
<dbReference type="EMBL" id="WIXP02000002">
    <property type="protein sequence ID" value="KAF6215306.1"/>
    <property type="molecule type" value="Genomic_DNA"/>
</dbReference>
<dbReference type="CDD" id="cd00063">
    <property type="entry name" value="FN3"/>
    <property type="match status" value="1"/>
</dbReference>
<organism evidence="7 8">
    <name type="scientific">Apolygus lucorum</name>
    <name type="common">Small green plant bug</name>
    <name type="synonym">Lygocoris lucorum</name>
    <dbReference type="NCBI Taxonomy" id="248454"/>
    <lineage>
        <taxon>Eukaryota</taxon>
        <taxon>Metazoa</taxon>
        <taxon>Ecdysozoa</taxon>
        <taxon>Arthropoda</taxon>
        <taxon>Hexapoda</taxon>
        <taxon>Insecta</taxon>
        <taxon>Pterygota</taxon>
        <taxon>Neoptera</taxon>
        <taxon>Paraneoptera</taxon>
        <taxon>Hemiptera</taxon>
        <taxon>Heteroptera</taxon>
        <taxon>Panheteroptera</taxon>
        <taxon>Cimicomorpha</taxon>
        <taxon>Miridae</taxon>
        <taxon>Mirini</taxon>
        <taxon>Apolygus</taxon>
    </lineage>
</organism>
<dbReference type="Proteomes" id="UP000466442">
    <property type="component" value="Unassembled WGS sequence"/>
</dbReference>
<dbReference type="Gene3D" id="2.60.40.10">
    <property type="entry name" value="Immunoglobulins"/>
    <property type="match status" value="2"/>
</dbReference>
<dbReference type="InterPro" id="IPR013098">
    <property type="entry name" value="Ig_I-set"/>
</dbReference>
<dbReference type="InterPro" id="IPR013783">
    <property type="entry name" value="Ig-like_fold"/>
</dbReference>
<feature type="compositionally biased region" description="Basic and acidic residues" evidence="4">
    <location>
        <begin position="276"/>
        <end position="286"/>
    </location>
</feature>
<dbReference type="Pfam" id="PF00041">
    <property type="entry name" value="fn3"/>
    <property type="match status" value="1"/>
</dbReference>
<dbReference type="InterPro" id="IPR003598">
    <property type="entry name" value="Ig_sub2"/>
</dbReference>
<accession>A0A8S9Y4N8</accession>
<sequence>MPKLRRGRQKIEEDPSDSQDETAKPVHPPRVAIEKAWVHSSPGMRSEVTCDVEGSPHPQVEWHLNDVPVVYSRRLNKHRHGTKQSLVITKTTENDFGFYKCIVSNKLGSTYQVIQLSALPNMPVFKKTQQEKFDDRATLAWEVDSYSAINQYDLLFRQRKEYGSPNNWTKVVVPGDGLSGGPILTQMFTLTGLSPSVVYEAAVRARNRYGWSRPSNIYRFSTMGADPEEDFTTEGGNSESNTVVEFPQEFHPNESRRQKSPNSSSRTALSTTTEPNELHKEQIVKG</sequence>
<dbReference type="PANTHER" id="PTHR45080:SF33">
    <property type="entry name" value="IG-LIKE DOMAIN-CONTAINING PROTEIN"/>
    <property type="match status" value="1"/>
</dbReference>
<dbReference type="FunFam" id="2.60.40.10:FF:000032">
    <property type="entry name" value="palladin isoform X1"/>
    <property type="match status" value="1"/>
</dbReference>
<dbReference type="GO" id="GO:0005886">
    <property type="term" value="C:plasma membrane"/>
    <property type="evidence" value="ECO:0007669"/>
    <property type="project" value="TreeGrafter"/>
</dbReference>
<proteinExistence type="predicted"/>
<dbReference type="InterPro" id="IPR007110">
    <property type="entry name" value="Ig-like_dom"/>
</dbReference>
<dbReference type="OrthoDB" id="10062932at2759"/>
<feature type="compositionally biased region" description="Polar residues" evidence="4">
    <location>
        <begin position="234"/>
        <end position="243"/>
    </location>
</feature>
<dbReference type="AlphaFoldDB" id="A0A8S9Y4N8"/>
<evidence type="ECO:0000259" key="5">
    <source>
        <dbReference type="PROSITE" id="PS50835"/>
    </source>
</evidence>
<dbReference type="GO" id="GO:0008046">
    <property type="term" value="F:axon guidance receptor activity"/>
    <property type="evidence" value="ECO:0007669"/>
    <property type="project" value="TreeGrafter"/>
</dbReference>
<dbReference type="PANTHER" id="PTHR45080">
    <property type="entry name" value="CONTACTIN 5"/>
    <property type="match status" value="1"/>
</dbReference>
<dbReference type="SUPFAM" id="SSF49265">
    <property type="entry name" value="Fibronectin type III"/>
    <property type="match status" value="1"/>
</dbReference>
<dbReference type="SMART" id="SM00408">
    <property type="entry name" value="IGc2"/>
    <property type="match status" value="1"/>
</dbReference>
<keyword evidence="1" id="KW-0677">Repeat</keyword>
<dbReference type="GO" id="GO:0007156">
    <property type="term" value="P:homophilic cell adhesion via plasma membrane adhesion molecules"/>
    <property type="evidence" value="ECO:0007669"/>
    <property type="project" value="TreeGrafter"/>
</dbReference>
<keyword evidence="8" id="KW-1185">Reference proteome</keyword>